<feature type="domain" description="Major facilitator superfamily (MFS) profile" evidence="9">
    <location>
        <begin position="18"/>
        <end position="501"/>
    </location>
</feature>
<evidence type="ECO:0000256" key="3">
    <source>
        <dbReference type="ARBA" id="ARBA00022448"/>
    </source>
</evidence>
<feature type="transmembrane region" description="Helical" evidence="8">
    <location>
        <begin position="400"/>
        <end position="421"/>
    </location>
</feature>
<keyword evidence="3" id="KW-0813">Transport</keyword>
<feature type="transmembrane region" description="Helical" evidence="8">
    <location>
        <begin position="143"/>
        <end position="164"/>
    </location>
</feature>
<evidence type="ECO:0000313" key="11">
    <source>
        <dbReference type="Proteomes" id="UP001184150"/>
    </source>
</evidence>
<dbReference type="InterPro" id="IPR004638">
    <property type="entry name" value="EmrB-like"/>
</dbReference>
<protein>
    <submittedName>
        <fullName evidence="10">DHA2 family multidrug resistance protein</fullName>
    </submittedName>
</protein>
<evidence type="ECO:0000313" key="10">
    <source>
        <dbReference type="EMBL" id="MDR6512201.1"/>
    </source>
</evidence>
<feature type="transmembrane region" description="Helical" evidence="8">
    <location>
        <begin position="109"/>
        <end position="131"/>
    </location>
</feature>
<evidence type="ECO:0000256" key="1">
    <source>
        <dbReference type="ARBA" id="ARBA00004651"/>
    </source>
</evidence>
<proteinExistence type="inferred from homology"/>
<dbReference type="Gene3D" id="1.20.1720.10">
    <property type="entry name" value="Multidrug resistance protein D"/>
    <property type="match status" value="1"/>
</dbReference>
<feature type="transmembrane region" description="Helical" evidence="8">
    <location>
        <begin position="277"/>
        <end position="297"/>
    </location>
</feature>
<keyword evidence="4" id="KW-1003">Cell membrane</keyword>
<keyword evidence="5 8" id="KW-0812">Transmembrane</keyword>
<feature type="transmembrane region" description="Helical" evidence="8">
    <location>
        <begin position="84"/>
        <end position="103"/>
    </location>
</feature>
<feature type="transmembrane region" description="Helical" evidence="8">
    <location>
        <begin position="478"/>
        <end position="496"/>
    </location>
</feature>
<feature type="transmembrane region" description="Helical" evidence="8">
    <location>
        <begin position="303"/>
        <end position="325"/>
    </location>
</feature>
<accession>A0ABU1MPE6</accession>
<dbReference type="NCBIfam" id="TIGR00711">
    <property type="entry name" value="efflux_EmrB"/>
    <property type="match status" value="1"/>
</dbReference>
<feature type="transmembrane region" description="Helical" evidence="8">
    <location>
        <begin position="337"/>
        <end position="358"/>
    </location>
</feature>
<gene>
    <name evidence="10" type="ORF">J2792_003084</name>
</gene>
<evidence type="ECO:0000256" key="7">
    <source>
        <dbReference type="ARBA" id="ARBA00023136"/>
    </source>
</evidence>
<comment type="caution">
    <text evidence="10">The sequence shown here is derived from an EMBL/GenBank/DDBJ whole genome shotgun (WGS) entry which is preliminary data.</text>
</comment>
<dbReference type="InterPro" id="IPR011701">
    <property type="entry name" value="MFS"/>
</dbReference>
<dbReference type="PANTHER" id="PTHR42718:SF9">
    <property type="entry name" value="MAJOR FACILITATOR SUPERFAMILY MULTIDRUG TRANSPORTER MFSC"/>
    <property type="match status" value="1"/>
</dbReference>
<sequence>MTTAMTAGYPPAGVRRMVTASVMAATVMNSLDSTIANVALPHIQGSVSASADEITWVLTSYIVAAAICTPLTGWLAGRFGRRRLMLWSIVGFTIASGLCGMATNLTEIVGFRLLQGVFGAALVPMSQAILLDINPPERHGPAMSVWSMGAVLGPIVGPALGGWLTDNLTWRWVFFINLPIGALAFAGLSLFLRESPQRAQTRLDLFGFAMLGLAVGSLQLMLDRGQTKDWFSATEIVVEAMLALLLAYLFVVHILTARRPFIDLALFANRNFTLGSIFGFFLGVLVFSVLALLPPMLEGLMHYPVVLTGLVTAPRGVGSLIAMMLAGRLIKRVDARLLILIGFILSAWSMYRMSAFSLGMDESLMIWSGFIQGLGTGMIFVPLSTITFATLDPRFRNEGAAMFTLIRNIGSAIGISVLQAMTVRNTATVHARLVEGVRPDNPVLAWTAPGLDFHAPDQVARINAAITNQAAMVGYIDAFWALFLVTLLAIPLLLFLRGPRRSRDGDDLHLHMD</sequence>
<evidence type="ECO:0000256" key="8">
    <source>
        <dbReference type="SAM" id="Phobius"/>
    </source>
</evidence>
<evidence type="ECO:0000259" key="9">
    <source>
        <dbReference type="PROSITE" id="PS50850"/>
    </source>
</evidence>
<name>A0ABU1MPE6_9SPHN</name>
<feature type="transmembrane region" description="Helical" evidence="8">
    <location>
        <begin position="203"/>
        <end position="221"/>
    </location>
</feature>
<dbReference type="Gene3D" id="1.20.1250.20">
    <property type="entry name" value="MFS general substrate transporter like domains"/>
    <property type="match status" value="1"/>
</dbReference>
<dbReference type="EMBL" id="JAVDRD010000008">
    <property type="protein sequence ID" value="MDR6512201.1"/>
    <property type="molecule type" value="Genomic_DNA"/>
</dbReference>
<dbReference type="PANTHER" id="PTHR42718">
    <property type="entry name" value="MAJOR FACILITATOR SUPERFAMILY MULTIDRUG TRANSPORTER MFSC"/>
    <property type="match status" value="1"/>
</dbReference>
<keyword evidence="6 8" id="KW-1133">Transmembrane helix</keyword>
<dbReference type="PROSITE" id="PS50850">
    <property type="entry name" value="MFS"/>
    <property type="match status" value="1"/>
</dbReference>
<dbReference type="Pfam" id="PF07690">
    <property type="entry name" value="MFS_1"/>
    <property type="match status" value="1"/>
</dbReference>
<evidence type="ECO:0000256" key="2">
    <source>
        <dbReference type="ARBA" id="ARBA00008537"/>
    </source>
</evidence>
<feature type="transmembrane region" description="Helical" evidence="8">
    <location>
        <begin position="170"/>
        <end position="191"/>
    </location>
</feature>
<feature type="transmembrane region" description="Helical" evidence="8">
    <location>
        <begin position="364"/>
        <end position="388"/>
    </location>
</feature>
<dbReference type="Proteomes" id="UP001184150">
    <property type="component" value="Unassembled WGS sequence"/>
</dbReference>
<evidence type="ECO:0000256" key="6">
    <source>
        <dbReference type="ARBA" id="ARBA00022989"/>
    </source>
</evidence>
<keyword evidence="7 8" id="KW-0472">Membrane</keyword>
<comment type="subcellular location">
    <subcellularLocation>
        <location evidence="1">Cell membrane</location>
        <topology evidence="1">Multi-pass membrane protein</topology>
    </subcellularLocation>
</comment>
<reference evidence="10 11" key="1">
    <citation type="submission" date="2023-07" db="EMBL/GenBank/DDBJ databases">
        <title>Sorghum-associated microbial communities from plants grown in Nebraska, USA.</title>
        <authorList>
            <person name="Schachtman D."/>
        </authorList>
    </citation>
    <scope>NUCLEOTIDE SEQUENCE [LARGE SCALE GENOMIC DNA]</scope>
    <source>
        <strain evidence="10 11">DS1027</strain>
    </source>
</reference>
<feature type="transmembrane region" description="Helical" evidence="8">
    <location>
        <begin position="54"/>
        <end position="77"/>
    </location>
</feature>
<dbReference type="InterPro" id="IPR036259">
    <property type="entry name" value="MFS_trans_sf"/>
</dbReference>
<comment type="similarity">
    <text evidence="2">Belongs to the major facilitator superfamily. EmrB family.</text>
</comment>
<evidence type="ECO:0000256" key="5">
    <source>
        <dbReference type="ARBA" id="ARBA00022692"/>
    </source>
</evidence>
<dbReference type="CDD" id="cd17503">
    <property type="entry name" value="MFS_LmrB_MDR_like"/>
    <property type="match status" value="1"/>
</dbReference>
<keyword evidence="11" id="KW-1185">Reference proteome</keyword>
<evidence type="ECO:0000256" key="4">
    <source>
        <dbReference type="ARBA" id="ARBA00022475"/>
    </source>
</evidence>
<organism evidence="10 11">
    <name type="scientific">Novosphingobium capsulatum</name>
    <dbReference type="NCBI Taxonomy" id="13688"/>
    <lineage>
        <taxon>Bacteria</taxon>
        <taxon>Pseudomonadati</taxon>
        <taxon>Pseudomonadota</taxon>
        <taxon>Alphaproteobacteria</taxon>
        <taxon>Sphingomonadales</taxon>
        <taxon>Sphingomonadaceae</taxon>
        <taxon>Novosphingobium</taxon>
    </lineage>
</organism>
<dbReference type="RefSeq" id="WP_309805853.1">
    <property type="nucleotide sequence ID" value="NZ_JAVDRD010000008.1"/>
</dbReference>
<feature type="transmembrane region" description="Helical" evidence="8">
    <location>
        <begin position="236"/>
        <end position="256"/>
    </location>
</feature>
<dbReference type="InterPro" id="IPR020846">
    <property type="entry name" value="MFS_dom"/>
</dbReference>
<dbReference type="SUPFAM" id="SSF103473">
    <property type="entry name" value="MFS general substrate transporter"/>
    <property type="match status" value="1"/>
</dbReference>